<name>A0A0M8N1W3_ESCWE</name>
<gene>
    <name evidence="6" type="ORF">ESCO_002761</name>
</gene>
<dbReference type="STRING" id="150374.A0A0M8N1W3"/>
<dbReference type="Gene3D" id="3.90.180.10">
    <property type="entry name" value="Medium-chain alcohol dehydrogenases, catalytic domain"/>
    <property type="match status" value="1"/>
</dbReference>
<dbReference type="InterPro" id="IPR020843">
    <property type="entry name" value="ER"/>
</dbReference>
<proteinExistence type="predicted"/>
<evidence type="ECO:0000313" key="7">
    <source>
        <dbReference type="Proteomes" id="UP000053831"/>
    </source>
</evidence>
<dbReference type="InterPro" id="IPR036291">
    <property type="entry name" value="NAD(P)-bd_dom_sf"/>
</dbReference>
<dbReference type="Gene3D" id="3.40.50.720">
    <property type="entry name" value="NAD(P)-binding Rossmann-like Domain"/>
    <property type="match status" value="1"/>
</dbReference>
<dbReference type="InterPro" id="IPR045010">
    <property type="entry name" value="MDR_fam"/>
</dbReference>
<dbReference type="OrthoDB" id="809632at2759"/>
<dbReference type="EMBL" id="LGSR01000022">
    <property type="protein sequence ID" value="KOS18240.1"/>
    <property type="molecule type" value="Genomic_DNA"/>
</dbReference>
<dbReference type="Pfam" id="PF00107">
    <property type="entry name" value="ADH_zinc_N"/>
    <property type="match status" value="1"/>
</dbReference>
<dbReference type="PANTHER" id="PTHR43205:SF42">
    <property type="entry name" value="ALCOHOL DEHYDROGENASE, ZINC-CONTAINING (AFU_ORTHOLOGUE AFUA_7G04530)"/>
    <property type="match status" value="1"/>
</dbReference>
<dbReference type="Pfam" id="PF16884">
    <property type="entry name" value="ADH_N_2"/>
    <property type="match status" value="1"/>
</dbReference>
<reference evidence="6 7" key="1">
    <citation type="submission" date="2015-07" db="EMBL/GenBank/DDBJ databases">
        <title>The genome of the fungus Escovopsis weberi, a specialized disease agent of ant agriculture.</title>
        <authorList>
            <person name="de Man T.J."/>
            <person name="Stajich J.E."/>
            <person name="Kubicek C.P."/>
            <person name="Chenthamara K."/>
            <person name="Atanasova L."/>
            <person name="Druzhinina I.S."/>
            <person name="Birnbaum S."/>
            <person name="Barribeau S.M."/>
            <person name="Teiling C."/>
            <person name="Suen G."/>
            <person name="Currie C."/>
            <person name="Gerardo N.M."/>
        </authorList>
    </citation>
    <scope>NUCLEOTIDE SEQUENCE [LARGE SCALE GENOMIC DNA]</scope>
</reference>
<dbReference type="InterPro" id="IPR011032">
    <property type="entry name" value="GroES-like_sf"/>
</dbReference>
<dbReference type="SUPFAM" id="SSF50129">
    <property type="entry name" value="GroES-like"/>
    <property type="match status" value="1"/>
</dbReference>
<evidence type="ECO:0000256" key="1">
    <source>
        <dbReference type="ARBA" id="ARBA00004685"/>
    </source>
</evidence>
<evidence type="ECO:0000259" key="5">
    <source>
        <dbReference type="SMART" id="SM00829"/>
    </source>
</evidence>
<dbReference type="GO" id="GO:0016628">
    <property type="term" value="F:oxidoreductase activity, acting on the CH-CH group of donors, NAD or NADP as acceptor"/>
    <property type="evidence" value="ECO:0007669"/>
    <property type="project" value="InterPro"/>
</dbReference>
<keyword evidence="2" id="KW-0560">Oxidoreductase</keyword>
<organism evidence="6 7">
    <name type="scientific">Escovopsis weberi</name>
    <dbReference type="NCBI Taxonomy" id="150374"/>
    <lineage>
        <taxon>Eukaryota</taxon>
        <taxon>Fungi</taxon>
        <taxon>Dikarya</taxon>
        <taxon>Ascomycota</taxon>
        <taxon>Pezizomycotina</taxon>
        <taxon>Sordariomycetes</taxon>
        <taxon>Hypocreomycetidae</taxon>
        <taxon>Hypocreales</taxon>
        <taxon>Hypocreaceae</taxon>
        <taxon>Escovopsis</taxon>
    </lineage>
</organism>
<dbReference type="SMART" id="SM00829">
    <property type="entry name" value="PKS_ER"/>
    <property type="match status" value="1"/>
</dbReference>
<evidence type="ECO:0000256" key="3">
    <source>
        <dbReference type="ARBA" id="ARBA00069006"/>
    </source>
</evidence>
<dbReference type="InterPro" id="IPR013149">
    <property type="entry name" value="ADH-like_C"/>
</dbReference>
<feature type="domain" description="Enoyl reductase (ER)" evidence="5">
    <location>
        <begin position="21"/>
        <end position="337"/>
    </location>
</feature>
<evidence type="ECO:0000256" key="2">
    <source>
        <dbReference type="ARBA" id="ARBA00023002"/>
    </source>
</evidence>
<dbReference type="InterPro" id="IPR041694">
    <property type="entry name" value="ADH_N_2"/>
</dbReference>
<comment type="caution">
    <text evidence="6">The sequence shown here is derived from an EMBL/GenBank/DDBJ whole genome shotgun (WGS) entry which is preliminary data.</text>
</comment>
<dbReference type="FunFam" id="3.40.50.720:FF:000121">
    <property type="entry name" value="Prostaglandin reductase 2"/>
    <property type="match status" value="1"/>
</dbReference>
<dbReference type="AlphaFoldDB" id="A0A0M8N1W3"/>
<dbReference type="SUPFAM" id="SSF51735">
    <property type="entry name" value="NAD(P)-binding Rossmann-fold domains"/>
    <property type="match status" value="1"/>
</dbReference>
<evidence type="ECO:0000313" key="6">
    <source>
        <dbReference type="EMBL" id="KOS18240.1"/>
    </source>
</evidence>
<comment type="pathway">
    <text evidence="1">Mycotoxin biosynthesis.</text>
</comment>
<protein>
    <recommendedName>
        <fullName evidence="3">Dehydrogenase FUB6</fullName>
    </recommendedName>
    <alternativeName>
        <fullName evidence="4">Fusaric acid biosynthesis protein 6</fullName>
    </alternativeName>
</protein>
<dbReference type="Proteomes" id="UP000053831">
    <property type="component" value="Unassembled WGS sequence"/>
</dbReference>
<evidence type="ECO:0000256" key="4">
    <source>
        <dbReference type="ARBA" id="ARBA00083301"/>
    </source>
</evidence>
<sequence>MADTMRTVVLAERPVGDIIPGQTFNVKLVPKPTADQLKEGEILVEALYLSLDPAMRGWLQDVRSYLPPVQIGAVMRGATVSRVVASRSSLAAVGDHVYAQTGWVEHAILREGQFEPPSTYPSGTKPKDMISLLGLTGLTAWVGMTKIGQPKAGDTVVVSGAAGATGSVAGQIAKLNGARVIGIAGGAEKCKWLTEELGFDVALDYKAPDFAEKFQEATPNFIDVYFDNVGGEILNMCLQRAKEHARFVMCGGISQYNAAKPQGPSAISRVVTMRIRMQGFIVFDHAADFPKGRAELAQWAAEGKIRGVEHVLPGGLEAADVGLIGLFKGINTGKMLVEVKNPADSKL</sequence>
<keyword evidence="7" id="KW-1185">Reference proteome</keyword>
<dbReference type="CDD" id="cd05288">
    <property type="entry name" value="PGDH"/>
    <property type="match status" value="1"/>
</dbReference>
<accession>A0A0M8N1W3</accession>
<dbReference type="PANTHER" id="PTHR43205">
    <property type="entry name" value="PROSTAGLANDIN REDUCTASE"/>
    <property type="match status" value="1"/>
</dbReference>